<dbReference type="AlphaFoldDB" id="A0A8H6RNR4"/>
<keyword evidence="4 7" id="KW-1133">Transmembrane helix</keyword>
<comment type="subcellular location">
    <subcellularLocation>
        <location evidence="1">Membrane</location>
        <topology evidence="1">Multi-pass membrane protein</topology>
    </subcellularLocation>
</comment>
<evidence type="ECO:0000256" key="3">
    <source>
        <dbReference type="ARBA" id="ARBA00022692"/>
    </source>
</evidence>
<evidence type="ECO:0000256" key="7">
    <source>
        <dbReference type="SAM" id="Phobius"/>
    </source>
</evidence>
<feature type="non-terminal residue" evidence="8">
    <location>
        <position position="1"/>
    </location>
</feature>
<evidence type="ECO:0000256" key="6">
    <source>
        <dbReference type="SAM" id="MobiDB-lite"/>
    </source>
</evidence>
<evidence type="ECO:0000313" key="8">
    <source>
        <dbReference type="EMBL" id="KAF7194168.1"/>
    </source>
</evidence>
<feature type="transmembrane region" description="Helical" evidence="7">
    <location>
        <begin position="515"/>
        <end position="533"/>
    </location>
</feature>
<dbReference type="InterPro" id="IPR002293">
    <property type="entry name" value="AA/rel_permease1"/>
</dbReference>
<keyword evidence="2" id="KW-0813">Transport</keyword>
<accession>A0A8H6RNR4</accession>
<evidence type="ECO:0000256" key="2">
    <source>
        <dbReference type="ARBA" id="ARBA00022448"/>
    </source>
</evidence>
<dbReference type="PANTHER" id="PTHR45649:SF14">
    <property type="entry name" value="GABA PERMEASE"/>
    <property type="match status" value="1"/>
</dbReference>
<feature type="transmembrane region" description="Helical" evidence="7">
    <location>
        <begin position="345"/>
        <end position="366"/>
    </location>
</feature>
<dbReference type="GO" id="GO:0022857">
    <property type="term" value="F:transmembrane transporter activity"/>
    <property type="evidence" value="ECO:0007669"/>
    <property type="project" value="InterPro"/>
</dbReference>
<proteinExistence type="predicted"/>
<dbReference type="GO" id="GO:0016020">
    <property type="term" value="C:membrane"/>
    <property type="evidence" value="ECO:0007669"/>
    <property type="project" value="UniProtKB-SubCell"/>
</dbReference>
<keyword evidence="9" id="KW-1185">Reference proteome</keyword>
<evidence type="ECO:0000256" key="5">
    <source>
        <dbReference type="ARBA" id="ARBA00023136"/>
    </source>
</evidence>
<feature type="transmembrane region" description="Helical" evidence="7">
    <location>
        <begin position="144"/>
        <end position="164"/>
    </location>
</feature>
<gene>
    <name evidence="8" type="ORF">HII31_04524</name>
</gene>
<feature type="transmembrane region" description="Helical" evidence="7">
    <location>
        <begin position="394"/>
        <end position="416"/>
    </location>
</feature>
<dbReference type="Proteomes" id="UP000660729">
    <property type="component" value="Unassembled WGS sequence"/>
</dbReference>
<feature type="region of interest" description="Disordered" evidence="6">
    <location>
        <begin position="47"/>
        <end position="103"/>
    </location>
</feature>
<keyword evidence="5 7" id="KW-0472">Membrane</keyword>
<feature type="compositionally biased region" description="Low complexity" evidence="6">
    <location>
        <begin position="74"/>
        <end position="83"/>
    </location>
</feature>
<evidence type="ECO:0000313" key="9">
    <source>
        <dbReference type="Proteomes" id="UP000660729"/>
    </source>
</evidence>
<feature type="transmembrane region" description="Helical" evidence="7">
    <location>
        <begin position="115"/>
        <end position="132"/>
    </location>
</feature>
<dbReference type="Gene3D" id="1.20.1740.10">
    <property type="entry name" value="Amino acid/polyamine transporter I"/>
    <property type="match status" value="1"/>
</dbReference>
<evidence type="ECO:0000256" key="1">
    <source>
        <dbReference type="ARBA" id="ARBA00004141"/>
    </source>
</evidence>
<feature type="transmembrane region" description="Helical" evidence="7">
    <location>
        <begin position="208"/>
        <end position="227"/>
    </location>
</feature>
<protein>
    <submittedName>
        <fullName evidence="8">Putative amino-acid permease C15C4.04c</fullName>
    </submittedName>
</protein>
<feature type="transmembrane region" description="Helical" evidence="7">
    <location>
        <begin position="545"/>
        <end position="565"/>
    </location>
</feature>
<feature type="transmembrane region" description="Helical" evidence="7">
    <location>
        <begin position="304"/>
        <end position="333"/>
    </location>
</feature>
<dbReference type="OrthoDB" id="3257095at2759"/>
<name>A0A8H6RNR4_9PEZI</name>
<dbReference type="EMBL" id="JABCIY010000064">
    <property type="protein sequence ID" value="KAF7194168.1"/>
    <property type="molecule type" value="Genomic_DNA"/>
</dbReference>
<dbReference type="Pfam" id="PF13520">
    <property type="entry name" value="AA_permease_2"/>
    <property type="match status" value="1"/>
</dbReference>
<keyword evidence="3 7" id="KW-0812">Transmembrane</keyword>
<feature type="transmembrane region" description="Helical" evidence="7">
    <location>
        <begin position="239"/>
        <end position="257"/>
    </location>
</feature>
<comment type="caution">
    <text evidence="8">The sequence shown here is derived from an EMBL/GenBank/DDBJ whole genome shotgun (WGS) entry which is preliminary data.</text>
</comment>
<reference evidence="8" key="1">
    <citation type="submission" date="2020-04" db="EMBL/GenBank/DDBJ databases">
        <title>Draft genome resource of the tomato pathogen Pseudocercospora fuligena.</title>
        <authorList>
            <person name="Zaccaron A."/>
        </authorList>
    </citation>
    <scope>NUCLEOTIDE SEQUENCE</scope>
    <source>
        <strain evidence="8">PF001</strain>
    </source>
</reference>
<evidence type="ECO:0000256" key="4">
    <source>
        <dbReference type="ARBA" id="ARBA00022989"/>
    </source>
</evidence>
<organism evidence="8 9">
    <name type="scientific">Pseudocercospora fuligena</name>
    <dbReference type="NCBI Taxonomy" id="685502"/>
    <lineage>
        <taxon>Eukaryota</taxon>
        <taxon>Fungi</taxon>
        <taxon>Dikarya</taxon>
        <taxon>Ascomycota</taxon>
        <taxon>Pezizomycotina</taxon>
        <taxon>Dothideomycetes</taxon>
        <taxon>Dothideomycetidae</taxon>
        <taxon>Mycosphaerellales</taxon>
        <taxon>Mycosphaerellaceae</taxon>
        <taxon>Pseudocercospora</taxon>
    </lineage>
</organism>
<sequence>SDILKQARSASLASASPAFPASDASFNTCSTMISQYTYTPLLAMQSQPEPETPLLKPHLAQNDEIPPPTRADSDPTTSSSSDDLNLSHRRLPRGLSNDFRKKNPVNRKKEMQRNFRLISTISFTSLEVLLTANSMSLTNGGTAGLFWSMIWCYIGQLFIVLSLAEMSSMVPLAGGPYQWVAEFASSKYRRLLSYCAGTLCSIGWQARFTAMCYMAARLILALCWLTHPDLESKQWQQSLLTIAVAFAVSAFNAFAAGHLSLAEGFFAICHIYAFIPIVISLWTMAPKKSATEIFTQFTDNGGGWPSLATSVLVGQLPAMFIVTGSEAVVYIAEEVEEPESILPRCILWSFLANMPATLILLMTYLFNMGELRLGIDVKYPIVSVFKSATDSDEATLGFTILVLSMLLMTSVSSMVATSRHLFAFGRDQALFYSPWISKVDPKLKVPLNAIYLTLLFTTVISLVTISPSAAFSTIIGLATSALMTSYFLAIGSLALKRLRGEQLPNASWSLGKAGLTINCLALFYAAWALFWSFWPVHYHVNRGNFNYNCVLFLGWIAFALVMFVLRQRRMQQRPMEIVPRWTPR</sequence>
<dbReference type="PANTHER" id="PTHR45649">
    <property type="entry name" value="AMINO-ACID PERMEASE BAT1"/>
    <property type="match status" value="1"/>
</dbReference>
<feature type="transmembrane region" description="Helical" evidence="7">
    <location>
        <begin position="445"/>
        <end position="465"/>
    </location>
</feature>
<feature type="transmembrane region" description="Helical" evidence="7">
    <location>
        <begin position="471"/>
        <end position="495"/>
    </location>
</feature>
<feature type="transmembrane region" description="Helical" evidence="7">
    <location>
        <begin position="264"/>
        <end position="284"/>
    </location>
</feature>